<dbReference type="InterPro" id="IPR001367">
    <property type="entry name" value="Fe_dep_repressor"/>
</dbReference>
<dbReference type="SUPFAM" id="SSF47979">
    <property type="entry name" value="Iron-dependent repressor protein, dimerization domain"/>
    <property type="match status" value="1"/>
</dbReference>
<keyword evidence="6" id="KW-0678">Repressor</keyword>
<accession>A0ABZ0W634</accession>
<evidence type="ECO:0000256" key="1">
    <source>
        <dbReference type="ARBA" id="ARBA00004496"/>
    </source>
</evidence>
<dbReference type="Gene3D" id="1.10.10.10">
    <property type="entry name" value="Winged helix-like DNA-binding domain superfamily/Winged helix DNA-binding domain"/>
    <property type="match status" value="1"/>
</dbReference>
<comment type="subunit">
    <text evidence="3">Homodimer.</text>
</comment>
<gene>
    <name evidence="15" type="ORF">U0035_00610</name>
</gene>
<evidence type="ECO:0000256" key="2">
    <source>
        <dbReference type="ARBA" id="ARBA00007871"/>
    </source>
</evidence>
<dbReference type="PANTHER" id="PTHR33238">
    <property type="entry name" value="IRON (METAL) DEPENDENT REPRESSOR, DTXR FAMILY"/>
    <property type="match status" value="1"/>
</dbReference>
<evidence type="ECO:0000256" key="5">
    <source>
        <dbReference type="ARBA" id="ARBA00022490"/>
    </source>
</evidence>
<keyword evidence="9" id="KW-0010">Activator</keyword>
<dbReference type="SMART" id="SM00899">
    <property type="entry name" value="FeoA"/>
    <property type="match status" value="1"/>
</dbReference>
<dbReference type="InterPro" id="IPR036421">
    <property type="entry name" value="Fe_dep_repressor_sf"/>
</dbReference>
<evidence type="ECO:0000256" key="12">
    <source>
        <dbReference type="ARBA" id="ARBA00025185"/>
    </source>
</evidence>
<dbReference type="SMART" id="SM00529">
    <property type="entry name" value="HTH_DTXR"/>
    <property type="match status" value="1"/>
</dbReference>
<keyword evidence="5" id="KW-0963">Cytoplasm</keyword>
<evidence type="ECO:0000256" key="9">
    <source>
        <dbReference type="ARBA" id="ARBA00023159"/>
    </source>
</evidence>
<dbReference type="InterPro" id="IPR022687">
    <property type="entry name" value="HTH_DTXR"/>
</dbReference>
<feature type="domain" description="HTH dtxR-type" evidence="14">
    <location>
        <begin position="4"/>
        <end position="65"/>
    </location>
</feature>
<sequence>MIRFTISEENYLKTIYHLQNASGIVATNDLATSLHTAPASITDMLKKLSKKGLVSYKAYYGCTLTESGEAEAVSIVRRHRLWEYFLSQKLGFSWEEVHEVAEELEHISNEKLIDKLDAFLGFPRTDPHGDPIPDAKGKIIQARQVSLATLSEKKVAIVTQIGNQSPEVLEMLDEKNISIGSRIQVIKKYAFDESMEVRTDNKHQSYLTKELSQNIFIKN</sequence>
<protein>
    <recommendedName>
        <fullName evidence="4">Transcriptional regulator MntR</fullName>
    </recommendedName>
    <alternativeName>
        <fullName evidence="13">Manganese transport regulator</fullName>
    </alternativeName>
</protein>
<dbReference type="InterPro" id="IPR038157">
    <property type="entry name" value="FeoA_core_dom"/>
</dbReference>
<keyword evidence="10" id="KW-0804">Transcription</keyword>
<dbReference type="InterPro" id="IPR036390">
    <property type="entry name" value="WH_DNA-bd_sf"/>
</dbReference>
<reference evidence="15 16" key="1">
    <citation type="submission" date="2023-12" db="EMBL/GenBank/DDBJ databases">
        <title>Genome sequencing and assembly of bacterial species from a model synthetic community.</title>
        <authorList>
            <person name="Hogle S.L."/>
        </authorList>
    </citation>
    <scope>NUCLEOTIDE SEQUENCE [LARGE SCALE GENOMIC DNA]</scope>
    <source>
        <strain evidence="15 16">HAMBI_3031</strain>
    </source>
</reference>
<keyword evidence="11" id="KW-0464">Manganese</keyword>
<dbReference type="EMBL" id="CP139960">
    <property type="protein sequence ID" value="WQD38646.1"/>
    <property type="molecule type" value="Genomic_DNA"/>
</dbReference>
<evidence type="ECO:0000256" key="7">
    <source>
        <dbReference type="ARBA" id="ARBA00023015"/>
    </source>
</evidence>
<dbReference type="Pfam" id="PF02742">
    <property type="entry name" value="Fe_dep_repr_C"/>
    <property type="match status" value="1"/>
</dbReference>
<keyword evidence="8" id="KW-0238">DNA-binding</keyword>
<evidence type="ECO:0000256" key="13">
    <source>
        <dbReference type="ARBA" id="ARBA00032593"/>
    </source>
</evidence>
<comment type="function">
    <text evidence="12">In the presence of manganese, represses expression of mntH and mntS. Up-regulates expression of mntP.</text>
</comment>
<name>A0ABZ0W634_9BACT</name>
<evidence type="ECO:0000256" key="3">
    <source>
        <dbReference type="ARBA" id="ARBA00011738"/>
    </source>
</evidence>
<dbReference type="Proteomes" id="UP001325680">
    <property type="component" value="Chromosome"/>
</dbReference>
<dbReference type="SUPFAM" id="SSF46785">
    <property type="entry name" value="Winged helix' DNA-binding domain"/>
    <property type="match status" value="1"/>
</dbReference>
<dbReference type="Gene3D" id="1.10.60.10">
    <property type="entry name" value="Iron dependent repressor, metal binding and dimerisation domain"/>
    <property type="match status" value="1"/>
</dbReference>
<comment type="similarity">
    <text evidence="2">Belongs to the DtxR/MntR family.</text>
</comment>
<evidence type="ECO:0000313" key="16">
    <source>
        <dbReference type="Proteomes" id="UP001325680"/>
    </source>
</evidence>
<dbReference type="Gene3D" id="2.30.30.90">
    <property type="match status" value="1"/>
</dbReference>
<dbReference type="RefSeq" id="WP_114791380.1">
    <property type="nucleotide sequence ID" value="NZ_CP139960.1"/>
</dbReference>
<dbReference type="InterPro" id="IPR007167">
    <property type="entry name" value="Fe-transptr_FeoA-like"/>
</dbReference>
<dbReference type="PROSITE" id="PS50944">
    <property type="entry name" value="HTH_DTXR"/>
    <property type="match status" value="1"/>
</dbReference>
<comment type="subcellular location">
    <subcellularLocation>
        <location evidence="1">Cytoplasm</location>
    </subcellularLocation>
</comment>
<keyword evidence="7" id="KW-0805">Transcription regulation</keyword>
<dbReference type="Pfam" id="PF01325">
    <property type="entry name" value="Fe_dep_repress"/>
    <property type="match status" value="1"/>
</dbReference>
<organism evidence="15 16">
    <name type="scientific">Niabella yanshanensis</name>
    <dbReference type="NCBI Taxonomy" id="577386"/>
    <lineage>
        <taxon>Bacteria</taxon>
        <taxon>Pseudomonadati</taxon>
        <taxon>Bacteroidota</taxon>
        <taxon>Chitinophagia</taxon>
        <taxon>Chitinophagales</taxon>
        <taxon>Chitinophagaceae</taxon>
        <taxon>Niabella</taxon>
    </lineage>
</organism>
<dbReference type="InterPro" id="IPR050536">
    <property type="entry name" value="DtxR_MntR_Metal-Reg"/>
</dbReference>
<evidence type="ECO:0000256" key="4">
    <source>
        <dbReference type="ARBA" id="ARBA00022386"/>
    </source>
</evidence>
<evidence type="ECO:0000259" key="14">
    <source>
        <dbReference type="PROSITE" id="PS50944"/>
    </source>
</evidence>
<dbReference type="InterPro" id="IPR022689">
    <property type="entry name" value="Iron_dep_repressor"/>
</dbReference>
<evidence type="ECO:0000256" key="8">
    <source>
        <dbReference type="ARBA" id="ARBA00023125"/>
    </source>
</evidence>
<keyword evidence="16" id="KW-1185">Reference proteome</keyword>
<dbReference type="InterPro" id="IPR036388">
    <property type="entry name" value="WH-like_DNA-bd_sf"/>
</dbReference>
<proteinExistence type="inferred from homology"/>
<dbReference type="PANTHER" id="PTHR33238:SF11">
    <property type="entry name" value="TRANSCRIPTIONAL REGULATOR MNTR"/>
    <property type="match status" value="1"/>
</dbReference>
<dbReference type="Pfam" id="PF04023">
    <property type="entry name" value="FeoA"/>
    <property type="match status" value="1"/>
</dbReference>
<evidence type="ECO:0000256" key="6">
    <source>
        <dbReference type="ARBA" id="ARBA00022491"/>
    </source>
</evidence>
<evidence type="ECO:0000256" key="10">
    <source>
        <dbReference type="ARBA" id="ARBA00023163"/>
    </source>
</evidence>
<evidence type="ECO:0000313" key="15">
    <source>
        <dbReference type="EMBL" id="WQD38646.1"/>
    </source>
</evidence>
<evidence type="ECO:0000256" key="11">
    <source>
        <dbReference type="ARBA" id="ARBA00023211"/>
    </source>
</evidence>